<dbReference type="GO" id="GO:0006281">
    <property type="term" value="P:DNA repair"/>
    <property type="evidence" value="ECO:0007669"/>
    <property type="project" value="UniProtKB-KW"/>
</dbReference>
<evidence type="ECO:0000256" key="1">
    <source>
        <dbReference type="ARBA" id="ARBA00001936"/>
    </source>
</evidence>
<dbReference type="Proteomes" id="UP000235703">
    <property type="component" value="Unassembled WGS sequence"/>
</dbReference>
<dbReference type="SUPFAM" id="SSF56219">
    <property type="entry name" value="DNase I-like"/>
    <property type="match status" value="1"/>
</dbReference>
<evidence type="ECO:0000256" key="6">
    <source>
        <dbReference type="ARBA" id="ARBA00022801"/>
    </source>
</evidence>
<feature type="transmembrane region" description="Helical" evidence="9">
    <location>
        <begin position="12"/>
        <end position="31"/>
    </location>
</feature>
<keyword evidence="11" id="KW-0255">Endonuclease</keyword>
<sequence length="309" mass="33805">MQKRQSSPGKGIVVFVVGLLLAALLAMHTLIPTTRGIALIVESLLPWAWVLLVLLLIAALIRFSVFGILGVLIPALVWGGMFYPYLRPADTPDDADIVVASQNVGARMPQPTATAQNLINHDPDVVAIQEIESLSGKIIKKQLDSAFEHTAVTDTIGIWSRWPMTKPEEIDLGMQWPRAIATTLKTDKGNVRLYSVHMPSVRPGQESLRNSALNELAERIKSDDAQRVIVAGDFNSANSDRYFKELSSELVDAREAVGGGFGFTWPSVFPVVRLDHVLVRGLDPVGDRVLNRGTSDHRAIISYLDVPAS</sequence>
<dbReference type="Pfam" id="PF03372">
    <property type="entry name" value="Exo_endo_phos"/>
    <property type="match status" value="1"/>
</dbReference>
<evidence type="ECO:0000256" key="7">
    <source>
        <dbReference type="ARBA" id="ARBA00022842"/>
    </source>
</evidence>
<dbReference type="EMBL" id="PNFZ01000002">
    <property type="protein sequence ID" value="PMB98530.1"/>
    <property type="molecule type" value="Genomic_DNA"/>
</dbReference>
<accession>A0A2N6PIL4</accession>
<dbReference type="InterPro" id="IPR005135">
    <property type="entry name" value="Endo/exonuclease/phosphatase"/>
</dbReference>
<proteinExistence type="predicted"/>
<dbReference type="RefSeq" id="WP_102161087.1">
    <property type="nucleotide sequence ID" value="NZ_JBIQEQ010000001.1"/>
</dbReference>
<keyword evidence="8" id="KW-0234">DNA repair</keyword>
<evidence type="ECO:0000259" key="10">
    <source>
        <dbReference type="Pfam" id="PF03372"/>
    </source>
</evidence>
<reference evidence="11 12" key="1">
    <citation type="submission" date="2017-09" db="EMBL/GenBank/DDBJ databases">
        <title>Bacterial strain isolated from the female urinary microbiota.</title>
        <authorList>
            <person name="Thomas-White K."/>
            <person name="Kumar N."/>
            <person name="Forster S."/>
            <person name="Putonti C."/>
            <person name="Lawley T."/>
            <person name="Wolfe A.J."/>
        </authorList>
    </citation>
    <scope>NUCLEOTIDE SEQUENCE [LARGE SCALE GENOMIC DNA]</scope>
    <source>
        <strain evidence="11 12">UMB0680</strain>
    </source>
</reference>
<comment type="cofactor">
    <cofactor evidence="1">
        <name>Mn(2+)</name>
        <dbReference type="ChEBI" id="CHEBI:29035"/>
    </cofactor>
</comment>
<dbReference type="InterPro" id="IPR036691">
    <property type="entry name" value="Endo/exonu/phosph_ase_sf"/>
</dbReference>
<keyword evidence="9" id="KW-1133">Transmembrane helix</keyword>
<keyword evidence="3" id="KW-0540">Nuclease</keyword>
<dbReference type="PANTHER" id="PTHR15822">
    <property type="entry name" value="TRAF AND TNF RECEPTOR-ASSOCIATED PROTEIN"/>
    <property type="match status" value="1"/>
</dbReference>
<evidence type="ECO:0000256" key="4">
    <source>
        <dbReference type="ARBA" id="ARBA00022723"/>
    </source>
</evidence>
<keyword evidence="6" id="KW-0378">Hydrolase</keyword>
<dbReference type="GO" id="GO:0004519">
    <property type="term" value="F:endonuclease activity"/>
    <property type="evidence" value="ECO:0007669"/>
    <property type="project" value="UniProtKB-KW"/>
</dbReference>
<evidence type="ECO:0000313" key="11">
    <source>
        <dbReference type="EMBL" id="PMB98530.1"/>
    </source>
</evidence>
<dbReference type="AlphaFoldDB" id="A0A2N6PIL4"/>
<feature type="domain" description="Endonuclease/exonuclease/phosphatase" evidence="10">
    <location>
        <begin position="101"/>
        <end position="297"/>
    </location>
</feature>
<feature type="transmembrane region" description="Helical" evidence="9">
    <location>
        <begin position="65"/>
        <end position="86"/>
    </location>
</feature>
<organism evidence="11 12">
    <name type="scientific">Brevibacterium luteolum</name>
    <dbReference type="NCBI Taxonomy" id="199591"/>
    <lineage>
        <taxon>Bacteria</taxon>
        <taxon>Bacillati</taxon>
        <taxon>Actinomycetota</taxon>
        <taxon>Actinomycetes</taxon>
        <taxon>Micrococcales</taxon>
        <taxon>Brevibacteriaceae</taxon>
        <taxon>Brevibacterium</taxon>
    </lineage>
</organism>
<dbReference type="Gene3D" id="3.60.10.10">
    <property type="entry name" value="Endonuclease/exonuclease/phosphatase"/>
    <property type="match status" value="1"/>
</dbReference>
<feature type="transmembrane region" description="Helical" evidence="9">
    <location>
        <begin position="37"/>
        <end position="58"/>
    </location>
</feature>
<keyword evidence="5" id="KW-0227">DNA damage</keyword>
<comment type="caution">
    <text evidence="11">The sequence shown here is derived from an EMBL/GenBank/DDBJ whole genome shotgun (WGS) entry which is preliminary data.</text>
</comment>
<evidence type="ECO:0000256" key="3">
    <source>
        <dbReference type="ARBA" id="ARBA00022722"/>
    </source>
</evidence>
<comment type="cofactor">
    <cofactor evidence="2">
        <name>Mg(2+)</name>
        <dbReference type="ChEBI" id="CHEBI:18420"/>
    </cofactor>
</comment>
<dbReference type="OrthoDB" id="4316587at2"/>
<name>A0A2N6PIL4_9MICO</name>
<keyword evidence="7" id="KW-0460">Magnesium</keyword>
<dbReference type="InterPro" id="IPR051547">
    <property type="entry name" value="TDP2-like"/>
</dbReference>
<evidence type="ECO:0000256" key="2">
    <source>
        <dbReference type="ARBA" id="ARBA00001946"/>
    </source>
</evidence>
<keyword evidence="12" id="KW-1185">Reference proteome</keyword>
<evidence type="ECO:0000256" key="9">
    <source>
        <dbReference type="SAM" id="Phobius"/>
    </source>
</evidence>
<dbReference type="PANTHER" id="PTHR15822:SF4">
    <property type="entry name" value="TYROSYL-DNA PHOSPHODIESTERASE 2"/>
    <property type="match status" value="1"/>
</dbReference>
<evidence type="ECO:0000313" key="12">
    <source>
        <dbReference type="Proteomes" id="UP000235703"/>
    </source>
</evidence>
<evidence type="ECO:0000256" key="5">
    <source>
        <dbReference type="ARBA" id="ARBA00022763"/>
    </source>
</evidence>
<evidence type="ECO:0000256" key="8">
    <source>
        <dbReference type="ARBA" id="ARBA00023204"/>
    </source>
</evidence>
<gene>
    <name evidence="11" type="ORF">CJ198_04105</name>
</gene>
<keyword evidence="9" id="KW-0472">Membrane</keyword>
<keyword evidence="9" id="KW-0812">Transmembrane</keyword>
<dbReference type="GO" id="GO:0016787">
    <property type="term" value="F:hydrolase activity"/>
    <property type="evidence" value="ECO:0007669"/>
    <property type="project" value="UniProtKB-KW"/>
</dbReference>
<dbReference type="GO" id="GO:0046872">
    <property type="term" value="F:metal ion binding"/>
    <property type="evidence" value="ECO:0007669"/>
    <property type="project" value="UniProtKB-KW"/>
</dbReference>
<protein>
    <submittedName>
        <fullName evidence="11">Endonuclease</fullName>
    </submittedName>
</protein>
<keyword evidence="4" id="KW-0479">Metal-binding</keyword>